<name>A0ABP6UKX9_9MICO</name>
<accession>A0ABP6UKX9</accession>
<comment type="subcellular location">
    <subcellularLocation>
        <location evidence="8">Cell membrane</location>
        <topology evidence="8">Multi-pass membrane protein</topology>
    </subcellularLocation>
    <subcellularLocation>
        <location evidence="1">Endomembrane system</location>
        <topology evidence="1">Multi-pass membrane protein</topology>
    </subcellularLocation>
</comment>
<dbReference type="InterPro" id="IPR004688">
    <property type="entry name" value="Ni/Co_transpt"/>
</dbReference>
<proteinExistence type="inferred from homology"/>
<evidence type="ECO:0000313" key="10">
    <source>
        <dbReference type="Proteomes" id="UP001499841"/>
    </source>
</evidence>
<evidence type="ECO:0000256" key="3">
    <source>
        <dbReference type="ARBA" id="ARBA00022448"/>
    </source>
</evidence>
<keyword evidence="5 8" id="KW-0812">Transmembrane</keyword>
<feature type="transmembrane region" description="Helical" evidence="8">
    <location>
        <begin position="286"/>
        <end position="313"/>
    </location>
</feature>
<feature type="transmembrane region" description="Helical" evidence="8">
    <location>
        <begin position="25"/>
        <end position="48"/>
    </location>
</feature>
<keyword evidence="4" id="KW-0533">Nickel</keyword>
<keyword evidence="7 8" id="KW-0472">Membrane</keyword>
<feature type="transmembrane region" description="Helical" evidence="8">
    <location>
        <begin position="214"/>
        <end position="238"/>
    </location>
</feature>
<evidence type="ECO:0000256" key="5">
    <source>
        <dbReference type="ARBA" id="ARBA00022692"/>
    </source>
</evidence>
<evidence type="ECO:0000256" key="1">
    <source>
        <dbReference type="ARBA" id="ARBA00004127"/>
    </source>
</evidence>
<dbReference type="Proteomes" id="UP001499841">
    <property type="component" value="Unassembled WGS sequence"/>
</dbReference>
<dbReference type="EMBL" id="BAABBA010000031">
    <property type="protein sequence ID" value="GAA3510865.1"/>
    <property type="molecule type" value="Genomic_DNA"/>
</dbReference>
<reference evidence="10" key="1">
    <citation type="journal article" date="2019" name="Int. J. Syst. Evol. Microbiol.">
        <title>The Global Catalogue of Microorganisms (GCM) 10K type strain sequencing project: providing services to taxonomists for standard genome sequencing and annotation.</title>
        <authorList>
            <consortium name="The Broad Institute Genomics Platform"/>
            <consortium name="The Broad Institute Genome Sequencing Center for Infectious Disease"/>
            <person name="Wu L."/>
            <person name="Ma J."/>
        </authorList>
    </citation>
    <scope>NUCLEOTIDE SEQUENCE [LARGE SCALE GENOMIC DNA]</scope>
    <source>
        <strain evidence="10">JCM 17459</strain>
    </source>
</reference>
<feature type="transmembrane region" description="Helical" evidence="8">
    <location>
        <begin position="143"/>
        <end position="164"/>
    </location>
</feature>
<evidence type="ECO:0000256" key="4">
    <source>
        <dbReference type="ARBA" id="ARBA00022596"/>
    </source>
</evidence>
<comment type="caution">
    <text evidence="9">The sequence shown here is derived from an EMBL/GenBank/DDBJ whole genome shotgun (WGS) entry which is preliminary data.</text>
</comment>
<organism evidence="9 10">
    <name type="scientific">Georgenia daeguensis</name>
    <dbReference type="NCBI Taxonomy" id="908355"/>
    <lineage>
        <taxon>Bacteria</taxon>
        <taxon>Bacillati</taxon>
        <taxon>Actinomycetota</taxon>
        <taxon>Actinomycetes</taxon>
        <taxon>Micrococcales</taxon>
        <taxon>Bogoriellaceae</taxon>
        <taxon>Georgenia</taxon>
    </lineage>
</organism>
<protein>
    <recommendedName>
        <fullName evidence="8">Nickel/cobalt efflux system</fullName>
    </recommendedName>
</protein>
<keyword evidence="3 8" id="KW-0813">Transport</keyword>
<dbReference type="PANTHER" id="PTHR31611:SF0">
    <property type="entry name" value="HIGH-AFFINITY NICKEL TRANSPORT PROTEIN NIC1"/>
    <property type="match status" value="1"/>
</dbReference>
<feature type="transmembrane region" description="Helical" evidence="8">
    <location>
        <begin position="98"/>
        <end position="123"/>
    </location>
</feature>
<evidence type="ECO:0000256" key="2">
    <source>
        <dbReference type="ARBA" id="ARBA00010892"/>
    </source>
</evidence>
<feature type="transmembrane region" description="Helical" evidence="8">
    <location>
        <begin position="244"/>
        <end position="265"/>
    </location>
</feature>
<feature type="transmembrane region" description="Helical" evidence="8">
    <location>
        <begin position="333"/>
        <end position="353"/>
    </location>
</feature>
<gene>
    <name evidence="9" type="ORF">GCM10022262_38740</name>
</gene>
<comment type="similarity">
    <text evidence="2 8">Belongs to the NiCoT transporter (TC 2.A.52) family.</text>
</comment>
<feature type="transmembrane region" description="Helical" evidence="8">
    <location>
        <begin position="54"/>
        <end position="77"/>
    </location>
</feature>
<evidence type="ECO:0000256" key="6">
    <source>
        <dbReference type="ARBA" id="ARBA00022989"/>
    </source>
</evidence>
<dbReference type="RefSeq" id="WP_345044991.1">
    <property type="nucleotide sequence ID" value="NZ_BAABBA010000031.1"/>
</dbReference>
<evidence type="ECO:0000256" key="7">
    <source>
        <dbReference type="ARBA" id="ARBA00023136"/>
    </source>
</evidence>
<keyword evidence="6 8" id="KW-1133">Transmembrane helix</keyword>
<dbReference type="InterPro" id="IPR011541">
    <property type="entry name" value="Ni/Co_transpt_high_affinity"/>
</dbReference>
<evidence type="ECO:0000313" key="9">
    <source>
        <dbReference type="EMBL" id="GAA3510865.1"/>
    </source>
</evidence>
<dbReference type="PANTHER" id="PTHR31611">
    <property type="entry name" value="HIGH-AFFINITY NICKEL TRANSPORT PROTEIN NIC1"/>
    <property type="match status" value="1"/>
</dbReference>
<keyword evidence="10" id="KW-1185">Reference proteome</keyword>
<sequence length="377" mass="40049">MSQIASVISRTSRPRRWGDAEQRSIAGMAAVVLLLNLVGWGVLLLAVAPQRLTVGSAGVFGIGLGVTAFLLGVRHAFDADHIAAIDNTTRKLIGENRPALSVGFWFSLGHSSVVFGLALLLALGLRAVAGPVTDSGSALQQTLGTVGSIAAGTFLILIGLLNLGSVRGIVRVFREMRGAPLNDAELERHLNNRGLLARLLGRFTRRVTRPWHMYPVGLLMGLGFDTATQVALLVLAGGTVALTLPWYAILVLPVLFAAGMSLFDAADGVLMARAYRWAFLAPVRKVYYNLTVTVLSVIAALGIGATVLLQLLAEHLQLTGGLLGWVAGLDMGNVGYALVALFVGAWLISLVVWRLGRVEQRWQGANIGPIARSTRSP</sequence>
<evidence type="ECO:0000256" key="8">
    <source>
        <dbReference type="RuleBase" id="RU362101"/>
    </source>
</evidence>
<dbReference type="Pfam" id="PF03824">
    <property type="entry name" value="NicO"/>
    <property type="match status" value="1"/>
</dbReference>